<reference evidence="4" key="1">
    <citation type="journal article" date="2014" name="Int. J. Syst. Evol. Microbiol.">
        <title>Complete genome sequence of Corynebacterium casei LMG S-19264T (=DSM 44701T), isolated from a smear-ripened cheese.</title>
        <authorList>
            <consortium name="US DOE Joint Genome Institute (JGI-PGF)"/>
            <person name="Walter F."/>
            <person name="Albersmeier A."/>
            <person name="Kalinowski J."/>
            <person name="Ruckert C."/>
        </authorList>
    </citation>
    <scope>NUCLEOTIDE SEQUENCE</scope>
    <source>
        <strain evidence="4">JCM 3035</strain>
    </source>
</reference>
<evidence type="ECO:0000313" key="5">
    <source>
        <dbReference type="Proteomes" id="UP000637788"/>
    </source>
</evidence>
<dbReference type="GO" id="GO:0016787">
    <property type="term" value="F:hydrolase activity"/>
    <property type="evidence" value="ECO:0007669"/>
    <property type="project" value="UniProtKB-KW"/>
</dbReference>
<dbReference type="PANTHER" id="PTHR33988">
    <property type="entry name" value="ENDORIBONUCLEASE MAZF-RELATED"/>
    <property type="match status" value="1"/>
</dbReference>
<dbReference type="RefSeq" id="WP_189320027.1">
    <property type="nucleotide sequence ID" value="NZ_BMPQ01000001.1"/>
</dbReference>
<keyword evidence="2" id="KW-1277">Toxin-antitoxin system</keyword>
<dbReference type="PANTHER" id="PTHR33988:SF1">
    <property type="entry name" value="ENDORIBONUCLEASE MAZF7-RELATED"/>
    <property type="match status" value="1"/>
</dbReference>
<keyword evidence="5" id="KW-1185">Reference proteome</keyword>
<dbReference type="InterPro" id="IPR011067">
    <property type="entry name" value="Plasmid_toxin/cell-grow_inhib"/>
</dbReference>
<comment type="similarity">
    <text evidence="1 3">Belongs to the PemK/MazF family.</text>
</comment>
<dbReference type="Gene3D" id="2.30.30.110">
    <property type="match status" value="1"/>
</dbReference>
<comment type="function">
    <text evidence="3">Toxic component of a type II toxin-antitoxin (TA) system.</text>
</comment>
<dbReference type="SUPFAM" id="SSF50118">
    <property type="entry name" value="Cell growth inhibitor/plasmid maintenance toxic component"/>
    <property type="match status" value="1"/>
</dbReference>
<protein>
    <recommendedName>
        <fullName evidence="3">mRNA interferase</fullName>
        <ecNumber evidence="3">3.1.-.-</ecNumber>
    </recommendedName>
</protein>
<evidence type="ECO:0000256" key="2">
    <source>
        <dbReference type="ARBA" id="ARBA00022649"/>
    </source>
</evidence>
<comment type="caution">
    <text evidence="4">The sequence shown here is derived from an EMBL/GenBank/DDBJ whole genome shotgun (WGS) entry which is preliminary data.</text>
</comment>
<accession>A0A917QF64</accession>
<gene>
    <name evidence="4" type="primary">mazF9</name>
    <name evidence="4" type="ORF">GCM10010094_02480</name>
</gene>
<dbReference type="PIRSF" id="PIRSF033490">
    <property type="entry name" value="MazF"/>
    <property type="match status" value="1"/>
</dbReference>
<evidence type="ECO:0000256" key="1">
    <source>
        <dbReference type="ARBA" id="ARBA00007521"/>
    </source>
</evidence>
<dbReference type="GO" id="GO:0016075">
    <property type="term" value="P:rRNA catabolic process"/>
    <property type="evidence" value="ECO:0007669"/>
    <property type="project" value="TreeGrafter"/>
</dbReference>
<dbReference type="InterPro" id="IPR003477">
    <property type="entry name" value="PemK-like"/>
</dbReference>
<dbReference type="Proteomes" id="UP000637788">
    <property type="component" value="Unassembled WGS sequence"/>
</dbReference>
<dbReference type="AlphaFoldDB" id="A0A917QF64"/>
<dbReference type="GO" id="GO:0003677">
    <property type="term" value="F:DNA binding"/>
    <property type="evidence" value="ECO:0007669"/>
    <property type="project" value="InterPro"/>
</dbReference>
<dbReference type="EC" id="3.1.-.-" evidence="3"/>
<evidence type="ECO:0000313" key="4">
    <source>
        <dbReference type="EMBL" id="GGK46101.1"/>
    </source>
</evidence>
<dbReference type="Pfam" id="PF02452">
    <property type="entry name" value="PemK_toxin"/>
    <property type="match status" value="1"/>
</dbReference>
<evidence type="ECO:0000256" key="3">
    <source>
        <dbReference type="PIRNR" id="PIRNR033490"/>
    </source>
</evidence>
<dbReference type="GO" id="GO:0004521">
    <property type="term" value="F:RNA endonuclease activity"/>
    <property type="evidence" value="ECO:0007669"/>
    <property type="project" value="TreeGrafter"/>
</dbReference>
<keyword evidence="3" id="KW-0378">Hydrolase</keyword>
<sequence>MNRGDIYLVDLEPAVGSEANKKRPAVLVTNNAANRMADRAGRGVLAVVPVTSNVSHVRPFQVFLHAAECGLRLDSKAQCEQIRALDFSRFGHRIGVVPQQALKEIDRALRQQLAL</sequence>
<dbReference type="EMBL" id="BMPQ01000001">
    <property type="protein sequence ID" value="GGK46101.1"/>
    <property type="molecule type" value="Genomic_DNA"/>
</dbReference>
<name>A0A917QF64_9ACTN</name>
<reference evidence="4" key="2">
    <citation type="submission" date="2020-09" db="EMBL/GenBank/DDBJ databases">
        <authorList>
            <person name="Sun Q."/>
            <person name="Ohkuma M."/>
        </authorList>
    </citation>
    <scope>NUCLEOTIDE SEQUENCE</scope>
    <source>
        <strain evidence="4">JCM 3035</strain>
    </source>
</reference>
<organism evidence="4 5">
    <name type="scientific">Streptomyces flaveus</name>
    <dbReference type="NCBI Taxonomy" id="66370"/>
    <lineage>
        <taxon>Bacteria</taxon>
        <taxon>Bacillati</taxon>
        <taxon>Actinomycetota</taxon>
        <taxon>Actinomycetes</taxon>
        <taxon>Kitasatosporales</taxon>
        <taxon>Streptomycetaceae</taxon>
        <taxon>Streptomyces</taxon>
        <taxon>Streptomyces aurantiacus group</taxon>
    </lineage>
</organism>
<keyword evidence="3" id="KW-0540">Nuclease</keyword>
<keyword evidence="3" id="KW-0255">Endonuclease</keyword>
<dbReference type="GO" id="GO:0006402">
    <property type="term" value="P:mRNA catabolic process"/>
    <property type="evidence" value="ECO:0007669"/>
    <property type="project" value="TreeGrafter"/>
</dbReference>
<proteinExistence type="inferred from homology"/>